<dbReference type="AlphaFoldDB" id="A0ABD7V2V4"/>
<reference evidence="1 2" key="1">
    <citation type="submission" date="2019-02" db="EMBL/GenBank/DDBJ databases">
        <authorList>
            <consortium name="Pathogen Informatics"/>
        </authorList>
    </citation>
    <scope>NUCLEOTIDE SEQUENCE [LARGE SCALE GENOMIC DNA]</scope>
    <source>
        <strain evidence="1 2">3012STDY6756503</strain>
    </source>
</reference>
<dbReference type="Proteomes" id="UP000360750">
    <property type="component" value="Unassembled WGS sequence"/>
</dbReference>
<evidence type="ECO:0000313" key="2">
    <source>
        <dbReference type="Proteomes" id="UP000360750"/>
    </source>
</evidence>
<protein>
    <submittedName>
        <fullName evidence="1">Uncharacterized protein</fullName>
    </submittedName>
</protein>
<proteinExistence type="predicted"/>
<accession>A0ABD7V2V4</accession>
<organism evidence="1 2">
    <name type="scientific">Gordonia paraffinivorans</name>
    <dbReference type="NCBI Taxonomy" id="175628"/>
    <lineage>
        <taxon>Bacteria</taxon>
        <taxon>Bacillati</taxon>
        <taxon>Actinomycetota</taxon>
        <taxon>Actinomycetes</taxon>
        <taxon>Mycobacteriales</taxon>
        <taxon>Gordoniaceae</taxon>
        <taxon>Gordonia</taxon>
    </lineage>
</organism>
<sequence>MVMPRTAYADQVTIMSTLYAIEMFPVGEEGHR</sequence>
<evidence type="ECO:0000313" key="1">
    <source>
        <dbReference type="EMBL" id="VFA88596.1"/>
    </source>
</evidence>
<comment type="caution">
    <text evidence="1">The sequence shown here is derived from an EMBL/GenBank/DDBJ whole genome shotgun (WGS) entry which is preliminary data.</text>
</comment>
<name>A0ABD7V2V4_9ACTN</name>
<gene>
    <name evidence="1" type="ORF">NCTC8139_02144</name>
</gene>
<dbReference type="EMBL" id="CAACYD010000006">
    <property type="protein sequence ID" value="VFA88596.1"/>
    <property type="molecule type" value="Genomic_DNA"/>
</dbReference>